<dbReference type="Proteomes" id="UP000611708">
    <property type="component" value="Unassembled WGS sequence"/>
</dbReference>
<gene>
    <name evidence="1" type="ORF">I2H36_11490</name>
</gene>
<reference evidence="1 2" key="1">
    <citation type="submission" date="2020-11" db="EMBL/GenBank/DDBJ databases">
        <authorList>
            <person name="Kim M.K."/>
        </authorList>
    </citation>
    <scope>NUCLEOTIDE SEQUENCE [LARGE SCALE GENOMIC DNA]</scope>
    <source>
        <strain evidence="1 2">BT290</strain>
    </source>
</reference>
<dbReference type="InterPro" id="IPR018691">
    <property type="entry name" value="DUF2188"/>
</dbReference>
<accession>A0ABS0HTS8</accession>
<name>A0ABS0HTS8_9HYPH</name>
<proteinExistence type="predicted"/>
<protein>
    <submittedName>
        <fullName evidence="1">DUF2188 domain-containing protein</fullName>
    </submittedName>
</protein>
<evidence type="ECO:0000313" key="2">
    <source>
        <dbReference type="Proteomes" id="UP000611708"/>
    </source>
</evidence>
<dbReference type="RefSeq" id="WP_196264044.1">
    <property type="nucleotide sequence ID" value="NZ_JADQDN010000005.1"/>
</dbReference>
<organism evidence="1 2">
    <name type="scientific">Microvirga terrestris</name>
    <dbReference type="NCBI Taxonomy" id="2791024"/>
    <lineage>
        <taxon>Bacteria</taxon>
        <taxon>Pseudomonadati</taxon>
        <taxon>Pseudomonadota</taxon>
        <taxon>Alphaproteobacteria</taxon>
        <taxon>Hyphomicrobiales</taxon>
        <taxon>Methylobacteriaceae</taxon>
        <taxon>Microvirga</taxon>
    </lineage>
</organism>
<dbReference type="Pfam" id="PF09954">
    <property type="entry name" value="DUF2188"/>
    <property type="match status" value="1"/>
</dbReference>
<keyword evidence="2" id="KW-1185">Reference proteome</keyword>
<dbReference type="EMBL" id="JADQDN010000005">
    <property type="protein sequence ID" value="MBF9196666.1"/>
    <property type="molecule type" value="Genomic_DNA"/>
</dbReference>
<sequence>MARAQYFVVQQNGKWVIKLGDKHYGPYGSGTQREAIKVAVDAANASGKDGFDAQVLVHGADGKFRTEWTYGNDPYPPKG</sequence>
<comment type="caution">
    <text evidence="1">The sequence shown here is derived from an EMBL/GenBank/DDBJ whole genome shotgun (WGS) entry which is preliminary data.</text>
</comment>
<evidence type="ECO:0000313" key="1">
    <source>
        <dbReference type="EMBL" id="MBF9196666.1"/>
    </source>
</evidence>